<feature type="transmembrane region" description="Helical" evidence="10">
    <location>
        <begin position="264"/>
        <end position="287"/>
    </location>
</feature>
<dbReference type="PANTHER" id="PTHR43394:SF1">
    <property type="entry name" value="ATP-BINDING CASSETTE SUB-FAMILY B MEMBER 10, MITOCHONDRIAL"/>
    <property type="match status" value="1"/>
</dbReference>
<keyword evidence="7 10" id="KW-1133">Transmembrane helix</keyword>
<evidence type="ECO:0000256" key="9">
    <source>
        <dbReference type="SAM" id="MobiDB-lite"/>
    </source>
</evidence>
<evidence type="ECO:0000313" key="13">
    <source>
        <dbReference type="EMBL" id="TMQ49133.1"/>
    </source>
</evidence>
<evidence type="ECO:0000256" key="6">
    <source>
        <dbReference type="ARBA" id="ARBA00022840"/>
    </source>
</evidence>
<dbReference type="GO" id="GO:0005524">
    <property type="term" value="F:ATP binding"/>
    <property type="evidence" value="ECO:0007669"/>
    <property type="project" value="UniProtKB-KW"/>
</dbReference>
<evidence type="ECO:0000259" key="11">
    <source>
        <dbReference type="PROSITE" id="PS50893"/>
    </source>
</evidence>
<keyword evidence="5" id="KW-0547">Nucleotide-binding</keyword>
<evidence type="ECO:0000256" key="2">
    <source>
        <dbReference type="ARBA" id="ARBA00022448"/>
    </source>
</evidence>
<dbReference type="Pfam" id="PF00005">
    <property type="entry name" value="ABC_tran"/>
    <property type="match status" value="1"/>
</dbReference>
<dbReference type="EMBL" id="VBOR01000061">
    <property type="protein sequence ID" value="TMQ49133.1"/>
    <property type="molecule type" value="Genomic_DNA"/>
</dbReference>
<dbReference type="Proteomes" id="UP000316292">
    <property type="component" value="Unassembled WGS sequence"/>
</dbReference>
<dbReference type="InterPro" id="IPR003593">
    <property type="entry name" value="AAA+_ATPase"/>
</dbReference>
<evidence type="ECO:0000256" key="3">
    <source>
        <dbReference type="ARBA" id="ARBA00022475"/>
    </source>
</evidence>
<organism evidence="13 14">
    <name type="scientific">Eiseniibacteriota bacterium</name>
    <dbReference type="NCBI Taxonomy" id="2212470"/>
    <lineage>
        <taxon>Bacteria</taxon>
        <taxon>Candidatus Eiseniibacteriota</taxon>
    </lineage>
</organism>
<feature type="compositionally biased region" description="Low complexity" evidence="9">
    <location>
        <begin position="632"/>
        <end position="652"/>
    </location>
</feature>
<dbReference type="InterPro" id="IPR003439">
    <property type="entry name" value="ABC_transporter-like_ATP-bd"/>
</dbReference>
<gene>
    <name evidence="13" type="ORF">E6K71_05880</name>
</gene>
<dbReference type="CDD" id="cd03254">
    <property type="entry name" value="ABCC_Glucan_exporter_like"/>
    <property type="match status" value="1"/>
</dbReference>
<sequence length="658" mass="73038">MAAPWEAFGHEEEKVGAVYDHGLAKRLVRYLKPYRKEIFISVVLLFAISLLEVAGPYITKIAIDKFVRPLHGGAVPEVAVRGLITLSILYVFVLIVAFALRYWQTYTMSMVGQRAMQDLRLEIFKHVQTLTPGFFDTRPVGRILTRVTQDVSTLNELFAQGVVAVIGDIFLLAGIIGAMLFMNWKLALVVFTTVPLLVLATAIFRAKVRVSYRKVRTRLARINAYLQEHLQGVEVVKLFNVETKEFRGFDRANKDHYEAHLQNLFYYAVFFPAVEFIGAIALALILWYGGLGILEGTVTFGVVVAFLQYSERFYQPIRDLSEKYNVFQAAMVSSERIFDLLDTKPAVPEPAEVAAATGTKAGRLRGAVEFDHVWFAYKDGDFILRDISFKVAPGEKVALVGATGAGKSSVANLLTRFYEFQRGSIRIDGRDIRDIHGRALRRQIGLVLQDVFLFGGTVRDNLRFGARERSAEEAERALHEVGGGRMVGRLPNGLEEEVGERGVYFSMGERQLLAFARALHYDPSILILDEATSSVDVETERVIQEALRRLLEGRTSLVIAHRLSTILDADRILVMHRGELREQGTHEELLARRGIYARLYELQYQGQGAGAAENGDRAGAGGGNDDGREASGRSSEGSESPASAEPAAGSRGITSSPE</sequence>
<comment type="caution">
    <text evidence="13">The sequence shown here is derived from an EMBL/GenBank/DDBJ whole genome shotgun (WGS) entry which is preliminary data.</text>
</comment>
<dbReference type="InterPro" id="IPR027417">
    <property type="entry name" value="P-loop_NTPase"/>
</dbReference>
<evidence type="ECO:0000256" key="5">
    <source>
        <dbReference type="ARBA" id="ARBA00022741"/>
    </source>
</evidence>
<dbReference type="Pfam" id="PF00664">
    <property type="entry name" value="ABC_membrane"/>
    <property type="match status" value="1"/>
</dbReference>
<keyword evidence="4 10" id="KW-0812">Transmembrane</keyword>
<dbReference type="CDD" id="cd18544">
    <property type="entry name" value="ABC_6TM_TmrA_like"/>
    <property type="match status" value="1"/>
</dbReference>
<feature type="region of interest" description="Disordered" evidence="9">
    <location>
        <begin position="610"/>
        <end position="658"/>
    </location>
</feature>
<keyword evidence="6 13" id="KW-0067">ATP-binding</keyword>
<dbReference type="InterPro" id="IPR011527">
    <property type="entry name" value="ABC1_TM_dom"/>
</dbReference>
<dbReference type="Gene3D" id="3.40.50.300">
    <property type="entry name" value="P-loop containing nucleotide triphosphate hydrolases"/>
    <property type="match status" value="1"/>
</dbReference>
<feature type="domain" description="ABC transmembrane type-1" evidence="12">
    <location>
        <begin position="39"/>
        <end position="329"/>
    </location>
</feature>
<evidence type="ECO:0000256" key="1">
    <source>
        <dbReference type="ARBA" id="ARBA00004651"/>
    </source>
</evidence>
<feature type="transmembrane region" description="Helical" evidence="10">
    <location>
        <begin position="38"/>
        <end position="58"/>
    </location>
</feature>
<comment type="subcellular location">
    <subcellularLocation>
        <location evidence="1">Cell membrane</location>
        <topology evidence="1">Multi-pass membrane protein</topology>
    </subcellularLocation>
</comment>
<dbReference type="SUPFAM" id="SSF52540">
    <property type="entry name" value="P-loop containing nucleoside triphosphate hydrolases"/>
    <property type="match status" value="1"/>
</dbReference>
<accession>A0A538SCP5</accession>
<dbReference type="Gene3D" id="1.20.1560.10">
    <property type="entry name" value="ABC transporter type 1, transmembrane domain"/>
    <property type="match status" value="1"/>
</dbReference>
<feature type="transmembrane region" description="Helical" evidence="10">
    <location>
        <begin position="157"/>
        <end position="180"/>
    </location>
</feature>
<evidence type="ECO:0000256" key="7">
    <source>
        <dbReference type="ARBA" id="ARBA00022989"/>
    </source>
</evidence>
<evidence type="ECO:0000256" key="4">
    <source>
        <dbReference type="ARBA" id="ARBA00022692"/>
    </source>
</evidence>
<evidence type="ECO:0000256" key="8">
    <source>
        <dbReference type="ARBA" id="ARBA00023136"/>
    </source>
</evidence>
<dbReference type="InterPro" id="IPR039421">
    <property type="entry name" value="Type_1_exporter"/>
</dbReference>
<dbReference type="GO" id="GO:0005886">
    <property type="term" value="C:plasma membrane"/>
    <property type="evidence" value="ECO:0007669"/>
    <property type="project" value="UniProtKB-SubCell"/>
</dbReference>
<dbReference type="SMART" id="SM00382">
    <property type="entry name" value="AAA"/>
    <property type="match status" value="1"/>
</dbReference>
<evidence type="ECO:0000313" key="14">
    <source>
        <dbReference type="Proteomes" id="UP000316292"/>
    </source>
</evidence>
<name>A0A538SCP5_UNCEI</name>
<evidence type="ECO:0000256" key="10">
    <source>
        <dbReference type="SAM" id="Phobius"/>
    </source>
</evidence>
<dbReference type="PROSITE" id="PS50929">
    <property type="entry name" value="ABC_TM1F"/>
    <property type="match status" value="1"/>
</dbReference>
<dbReference type="FunFam" id="3.40.50.300:FF:000287">
    <property type="entry name" value="Multidrug ABC transporter ATP-binding protein"/>
    <property type="match status" value="1"/>
</dbReference>
<keyword evidence="8 10" id="KW-0472">Membrane</keyword>
<feature type="transmembrane region" description="Helical" evidence="10">
    <location>
        <begin position="78"/>
        <end position="100"/>
    </location>
</feature>
<dbReference type="PANTHER" id="PTHR43394">
    <property type="entry name" value="ATP-DEPENDENT PERMEASE MDL1, MITOCHONDRIAL"/>
    <property type="match status" value="1"/>
</dbReference>
<keyword evidence="3" id="KW-1003">Cell membrane</keyword>
<dbReference type="GO" id="GO:0015421">
    <property type="term" value="F:ABC-type oligopeptide transporter activity"/>
    <property type="evidence" value="ECO:0007669"/>
    <property type="project" value="TreeGrafter"/>
</dbReference>
<proteinExistence type="predicted"/>
<feature type="domain" description="ABC transporter" evidence="11">
    <location>
        <begin position="368"/>
        <end position="602"/>
    </location>
</feature>
<dbReference type="InterPro" id="IPR036640">
    <property type="entry name" value="ABC1_TM_sf"/>
</dbReference>
<keyword evidence="2" id="KW-0813">Transport</keyword>
<feature type="transmembrane region" description="Helical" evidence="10">
    <location>
        <begin position="186"/>
        <end position="206"/>
    </location>
</feature>
<evidence type="ECO:0000259" key="12">
    <source>
        <dbReference type="PROSITE" id="PS50929"/>
    </source>
</evidence>
<dbReference type="AlphaFoldDB" id="A0A538SCP5"/>
<protein>
    <submittedName>
        <fullName evidence="13">ABC transporter ATP-binding protein</fullName>
    </submittedName>
</protein>
<dbReference type="FunFam" id="1.20.1560.10:FF:000011">
    <property type="entry name" value="Multidrug ABC transporter ATP-binding protein"/>
    <property type="match status" value="1"/>
</dbReference>
<reference evidence="13 14" key="1">
    <citation type="journal article" date="2019" name="Nat. Microbiol.">
        <title>Mediterranean grassland soil C-N compound turnover is dependent on rainfall and depth, and is mediated by genomically divergent microorganisms.</title>
        <authorList>
            <person name="Diamond S."/>
            <person name="Andeer P.F."/>
            <person name="Li Z."/>
            <person name="Crits-Christoph A."/>
            <person name="Burstein D."/>
            <person name="Anantharaman K."/>
            <person name="Lane K.R."/>
            <person name="Thomas B.C."/>
            <person name="Pan C."/>
            <person name="Northen T.R."/>
            <person name="Banfield J.F."/>
        </authorList>
    </citation>
    <scope>NUCLEOTIDE SEQUENCE [LARGE SCALE GENOMIC DNA]</scope>
    <source>
        <strain evidence="13">WS_1</strain>
    </source>
</reference>
<dbReference type="PROSITE" id="PS50893">
    <property type="entry name" value="ABC_TRANSPORTER_2"/>
    <property type="match status" value="1"/>
</dbReference>
<dbReference type="GO" id="GO:0016887">
    <property type="term" value="F:ATP hydrolysis activity"/>
    <property type="evidence" value="ECO:0007669"/>
    <property type="project" value="InterPro"/>
</dbReference>
<dbReference type="SUPFAM" id="SSF90123">
    <property type="entry name" value="ABC transporter transmembrane region"/>
    <property type="match status" value="1"/>
</dbReference>